<evidence type="ECO:0000256" key="6">
    <source>
        <dbReference type="ARBA" id="ARBA00022989"/>
    </source>
</evidence>
<feature type="transmembrane region" description="Helical" evidence="9">
    <location>
        <begin position="1060"/>
        <end position="1083"/>
    </location>
</feature>
<dbReference type="InterPro" id="IPR050360">
    <property type="entry name" value="MFS_Sugar_Transporters"/>
</dbReference>
<evidence type="ECO:0000256" key="3">
    <source>
        <dbReference type="ARBA" id="ARBA00022448"/>
    </source>
</evidence>
<evidence type="ECO:0000313" key="11">
    <source>
        <dbReference type="EMBL" id="KAF5663495.1"/>
    </source>
</evidence>
<keyword evidence="12" id="KW-1185">Reference proteome</keyword>
<protein>
    <submittedName>
        <fullName evidence="11">RGT2-Sensor of high external glucose concentration</fullName>
    </submittedName>
</protein>
<dbReference type="Pfam" id="PF00083">
    <property type="entry name" value="Sugar_tr"/>
    <property type="match status" value="1"/>
</dbReference>
<dbReference type="InterPro" id="IPR003663">
    <property type="entry name" value="Sugar/inositol_transpt"/>
</dbReference>
<proteinExistence type="inferred from homology"/>
<dbReference type="SUPFAM" id="SSF53474">
    <property type="entry name" value="alpha/beta-Hydrolases"/>
    <property type="match status" value="1"/>
</dbReference>
<reference evidence="11 12" key="2">
    <citation type="submission" date="2020-05" db="EMBL/GenBank/DDBJ databases">
        <title>Identification and distribution of gene clusters putatively required for synthesis of sphingolipid metabolism inhibitors in phylogenetically diverse species of the filamentous fungus Fusarium.</title>
        <authorList>
            <person name="Kim H.-S."/>
            <person name="Busman M."/>
            <person name="Brown D.W."/>
            <person name="Divon H."/>
            <person name="Uhlig S."/>
            <person name="Proctor R.H."/>
        </authorList>
    </citation>
    <scope>NUCLEOTIDE SEQUENCE [LARGE SCALE GENOMIC DNA]</scope>
    <source>
        <strain evidence="11 12">NRRL 25331</strain>
    </source>
</reference>
<evidence type="ECO:0000259" key="10">
    <source>
        <dbReference type="PROSITE" id="PS50850"/>
    </source>
</evidence>
<dbReference type="InterPro" id="IPR005828">
    <property type="entry name" value="MFS_sugar_transport-like"/>
</dbReference>
<dbReference type="Proteomes" id="UP000572754">
    <property type="component" value="Unassembled WGS sequence"/>
</dbReference>
<dbReference type="SUPFAM" id="SSF103473">
    <property type="entry name" value="MFS general substrate transporter"/>
    <property type="match status" value="1"/>
</dbReference>
<dbReference type="GO" id="GO:0005351">
    <property type="term" value="F:carbohydrate:proton symporter activity"/>
    <property type="evidence" value="ECO:0007669"/>
    <property type="project" value="TreeGrafter"/>
</dbReference>
<dbReference type="InterPro" id="IPR029058">
    <property type="entry name" value="AB_hydrolase_fold"/>
</dbReference>
<gene>
    <name evidence="11" type="ORF">FCIRC_11141</name>
</gene>
<dbReference type="Gene3D" id="1.20.1250.20">
    <property type="entry name" value="MFS general substrate transporter like domains"/>
    <property type="match status" value="1"/>
</dbReference>
<keyword evidence="7 9" id="KW-0472">Membrane</keyword>
<feature type="transmembrane region" description="Helical" evidence="9">
    <location>
        <begin position="1151"/>
        <end position="1170"/>
    </location>
</feature>
<dbReference type="Pfam" id="PF24883">
    <property type="entry name" value="NPHP3_N"/>
    <property type="match status" value="1"/>
</dbReference>
<evidence type="ECO:0000256" key="1">
    <source>
        <dbReference type="ARBA" id="ARBA00004141"/>
    </source>
</evidence>
<dbReference type="InterPro" id="IPR056884">
    <property type="entry name" value="NPHP3-like_N"/>
</dbReference>
<dbReference type="InterPro" id="IPR036259">
    <property type="entry name" value="MFS_trans_sf"/>
</dbReference>
<comment type="subcellular location">
    <subcellularLocation>
        <location evidence="1">Membrane</location>
        <topology evidence="1">Multi-pass membrane protein</topology>
    </subcellularLocation>
</comment>
<feature type="transmembrane region" description="Helical" evidence="9">
    <location>
        <begin position="1396"/>
        <end position="1420"/>
    </location>
</feature>
<feature type="region of interest" description="Disordered" evidence="8">
    <location>
        <begin position="1488"/>
        <end position="1510"/>
    </location>
</feature>
<evidence type="ECO:0000256" key="4">
    <source>
        <dbReference type="ARBA" id="ARBA00022692"/>
    </source>
</evidence>
<comment type="similarity">
    <text evidence="2">Belongs to the major facilitator superfamily. Sugar transporter (TC 2.A.1.1) family.</text>
</comment>
<evidence type="ECO:0000256" key="2">
    <source>
        <dbReference type="ARBA" id="ARBA00010992"/>
    </source>
</evidence>
<evidence type="ECO:0000313" key="12">
    <source>
        <dbReference type="Proteomes" id="UP000572754"/>
    </source>
</evidence>
<keyword evidence="4 9" id="KW-0812">Transmembrane</keyword>
<feature type="domain" description="Major facilitator superfamily (MFS) profile" evidence="10">
    <location>
        <begin position="1013"/>
        <end position="1454"/>
    </location>
</feature>
<accession>A0A8H5T6G6</accession>
<comment type="caution">
    <text evidence="11">The sequence shown here is derived from an EMBL/GenBank/DDBJ whole genome shotgun (WGS) entry which is preliminary data.</text>
</comment>
<feature type="transmembrane region" description="Helical" evidence="9">
    <location>
        <begin position="1182"/>
        <end position="1201"/>
    </location>
</feature>
<dbReference type="PANTHER" id="PTHR48022:SF2">
    <property type="entry name" value="PLASTIDIC GLUCOSE TRANSPORTER 4"/>
    <property type="match status" value="1"/>
</dbReference>
<organism evidence="11 12">
    <name type="scientific">Fusarium circinatum</name>
    <name type="common">Pitch canker fungus</name>
    <name type="synonym">Gibberella circinata</name>
    <dbReference type="NCBI Taxonomy" id="48490"/>
    <lineage>
        <taxon>Eukaryota</taxon>
        <taxon>Fungi</taxon>
        <taxon>Dikarya</taxon>
        <taxon>Ascomycota</taxon>
        <taxon>Pezizomycotina</taxon>
        <taxon>Sordariomycetes</taxon>
        <taxon>Hypocreomycetidae</taxon>
        <taxon>Hypocreales</taxon>
        <taxon>Nectriaceae</taxon>
        <taxon>Fusarium</taxon>
        <taxon>Fusarium fujikuroi species complex</taxon>
    </lineage>
</organism>
<feature type="compositionally biased region" description="Polar residues" evidence="8">
    <location>
        <begin position="9"/>
        <end position="23"/>
    </location>
</feature>
<evidence type="ECO:0000256" key="7">
    <source>
        <dbReference type="ARBA" id="ARBA00023136"/>
    </source>
</evidence>
<sequence>MGHDAEPTTPGTISPESIPSTGLSVVYEPPNDKPVVDNIMVHGLKGHPYKTWRFMPSEKADKASTHSDNGILKPKSSKRLEFRNSFKTWMKGSSSKDCLDQGIIDSPRSTFSGTSTAESTVFWPADLLPQLCKNARILTFGYDTKVTKFMSGPTNMNSIFSHGKDFLFSLGRMRVPERPIIFIAHSLGDILVKEMLALSSTSDINLVKGIVECTAAVIFLGTPHRGSPELSAIGEWARSVLNSFHFQTTSAILDALGLKTTDHERAHEAFSRLWLHYDFRVKTFQEGFGLTGIKLGVLGNKVVPHDSSLIGDSREHAETLQANHMEMSRFSSSHDPNFVKVAGEIVDIYTAVEREQIDHIQTGPFRLTSEASPAAQYGSRDQQNVIDKKMLSTLIQSLRFSGMDTRRECISLPSINTGQWLFQNPIFRAWQMSNHFSKRLLFIKGKPGAGKLTLMKEAARRTRINLESEAAIVLMRNMREKAALSSKEWSDQHMESLLTDGLEVLSCELIPVYIFVDALDELGSGEERHVVAFWMNHVQSQIFRNTRVCLSCRHFPNISTAGCLELVLDAHNSPDILTYINLRLKSHIHEGEEHWRTDLSKKIFSMSTGVFLLRALVRLVEDTPTELKEVYAQIISTLVESEKVLALRLFQWVTGAARPLRLDEWHHVLAFIATRPPKSLKEWRESLTFTENDHQLERMIKTLSRGLLEISNSQSDIGASKEAGTSSINAGAGSLDHEQGSARVVQVIHESVYDFLMLQGGFELLGWTGTSIIADCHCMIAITCLNYMNIPELDDLVVARQLNMIRDVLASSKCSSLMEELQDSHTRETTFGPKRTLDGLVTLPRIDPQKLVEAWVWNEHLASCSSSIRDTAHKSTASVSTRVKSQALKDYPALLLYAASELDYHIHLADSATSERMKAKLHRRLWDEELKKRLAALDTKMWVEKDMIEVESDISLSSRSSTFQRQKIELLQARIKARRAERGEAQGPRRPRTSFIMGVFTKFRFFNRRLALSCVLIAVSTFNYGFDNQAFATTQAMDAFDKQFGVWDEKTGKYVLEPSWLSLFNSLNYIGFAAGVLIGTWISSRWGRRWCMFVMSVYAIGTATIAVTSFHREQIMAARILNYVYVGMELGVVPTFQSEIVPAQARGFMVGSYQLSLAVGGLVINSICFGTSSLPDNRAWRIPLGMFYIVPSIVVAGIWFVPESPRWLLRKNRVEEARKSLQKIREGAFTNEEIDAEFTELKVSLEQETEQGKFVELVRGINLKRTLIVMAVNFYQQAGGQAFVSQYGTIYVKSLGTINPFGFSLITSAISIISITCILLWTDIVGRRVLMMASSVTMFAAMITMGGLGIVAPVDDSRKKGVISMMAVFASGFGMGWAPLVYVVTTELSALRLRDLTSRVGFTTNVIMNFAVNFSIPYLIYDKYAGLNSKVGFIFGGIMATALVFVYFCVPECKGKTLEQVDFLFNQGVPIRQFGKVDAAEMMRATQEDDGLGKLHSDGKDGTVTAEERV</sequence>
<feature type="transmembrane region" description="Helical" evidence="9">
    <location>
        <begin position="1090"/>
        <end position="1111"/>
    </location>
</feature>
<dbReference type="SUPFAM" id="SSF52540">
    <property type="entry name" value="P-loop containing nucleoside triphosphate hydrolases"/>
    <property type="match status" value="1"/>
</dbReference>
<feature type="transmembrane region" description="Helical" evidence="9">
    <location>
        <begin position="1363"/>
        <end position="1384"/>
    </location>
</feature>
<dbReference type="InterPro" id="IPR020846">
    <property type="entry name" value="MFS_dom"/>
</dbReference>
<dbReference type="GO" id="GO:0016020">
    <property type="term" value="C:membrane"/>
    <property type="evidence" value="ECO:0007669"/>
    <property type="project" value="UniProtKB-SubCell"/>
</dbReference>
<feature type="compositionally biased region" description="Basic and acidic residues" evidence="8">
    <location>
        <begin position="1491"/>
        <end position="1510"/>
    </location>
</feature>
<reference evidence="12" key="1">
    <citation type="journal article" date="2020" name="BMC Genomics">
        <title>Correction to: Identification and distribution of gene clusters required for synthesis of sphingolipid metabolism inhibitors in diverse species of the filamentous fungus Fusarium.</title>
        <authorList>
            <person name="Kim H.S."/>
            <person name="Lohmar J.M."/>
            <person name="Busman M."/>
            <person name="Brown D.W."/>
            <person name="Naumann T.A."/>
            <person name="Divon H.H."/>
            <person name="Lysoe E."/>
            <person name="Uhlig S."/>
            <person name="Proctor R.H."/>
        </authorList>
    </citation>
    <scope>NUCLEOTIDE SEQUENCE [LARGE SCALE GENOMIC DNA]</scope>
    <source>
        <strain evidence="12">NRRL 25331</strain>
    </source>
</reference>
<dbReference type="PROSITE" id="PS50850">
    <property type="entry name" value="MFS"/>
    <property type="match status" value="1"/>
</dbReference>
<dbReference type="InterPro" id="IPR027417">
    <property type="entry name" value="P-loop_NTPase"/>
</dbReference>
<keyword evidence="6 9" id="KW-1133">Transmembrane helix</keyword>
<dbReference type="PANTHER" id="PTHR48022">
    <property type="entry name" value="PLASTIDIC GLUCOSE TRANSPORTER 4"/>
    <property type="match status" value="1"/>
</dbReference>
<feature type="region of interest" description="Disordered" evidence="8">
    <location>
        <begin position="1"/>
        <end position="24"/>
    </location>
</feature>
<dbReference type="FunFam" id="1.20.1250.20:FF:000078">
    <property type="entry name" value="MFS maltose transporter, putative"/>
    <property type="match status" value="1"/>
</dbReference>
<feature type="transmembrane region" description="Helical" evidence="9">
    <location>
        <begin position="1301"/>
        <end position="1322"/>
    </location>
</feature>
<evidence type="ECO:0000256" key="5">
    <source>
        <dbReference type="ARBA" id="ARBA00022737"/>
    </source>
</evidence>
<keyword evidence="5" id="KW-0677">Repeat</keyword>
<dbReference type="NCBIfam" id="TIGR00879">
    <property type="entry name" value="SP"/>
    <property type="match status" value="1"/>
</dbReference>
<keyword evidence="3" id="KW-0813">Transport</keyword>
<dbReference type="Gene3D" id="3.40.50.1820">
    <property type="entry name" value="alpha/beta hydrolase"/>
    <property type="match status" value="1"/>
</dbReference>
<dbReference type="EMBL" id="JAAQPE010000431">
    <property type="protein sequence ID" value="KAF5663495.1"/>
    <property type="molecule type" value="Genomic_DNA"/>
</dbReference>
<evidence type="ECO:0000256" key="8">
    <source>
        <dbReference type="SAM" id="MobiDB-lite"/>
    </source>
</evidence>
<feature type="transmembrane region" description="Helical" evidence="9">
    <location>
        <begin position="1329"/>
        <end position="1351"/>
    </location>
</feature>
<feature type="transmembrane region" description="Helical" evidence="9">
    <location>
        <begin position="1432"/>
        <end position="1450"/>
    </location>
</feature>
<evidence type="ECO:0000256" key="9">
    <source>
        <dbReference type="SAM" id="Phobius"/>
    </source>
</evidence>
<name>A0A8H5T6G6_FUSCI</name>